<keyword evidence="4" id="KW-1185">Reference proteome</keyword>
<dbReference type="EMBL" id="WNKZ01000080">
    <property type="protein sequence ID" value="MTV55332.1"/>
    <property type="molecule type" value="Genomic_DNA"/>
</dbReference>
<protein>
    <submittedName>
        <fullName evidence="2">DUF1579 domain-containing protein</fullName>
    </submittedName>
</protein>
<dbReference type="RefSeq" id="WP_155472605.1">
    <property type="nucleotide sequence ID" value="NZ_BMKG01000021.1"/>
</dbReference>
<dbReference type="EMBL" id="BMKG01000021">
    <property type="protein sequence ID" value="GGC16072.1"/>
    <property type="molecule type" value="Genomic_DNA"/>
</dbReference>
<evidence type="ECO:0000313" key="2">
    <source>
        <dbReference type="EMBL" id="MTV55332.1"/>
    </source>
</evidence>
<sequence>MPLPLEPDAPRDFDFIIGDWRVRHRRLQSRLNGCTEWVEFDGLSSTVRTLGGFGNLEDNLLQFPEGAFRAIAVRAYCSATGTWSIWWLDGRNPTTLDVPVVGRFSDGIGIFLADDVLDGRPIKVRFTWTAKPGHPPRWEQAFSADAGASWETNWTMAFTPA</sequence>
<organism evidence="2 3">
    <name type="scientific">Pseudoduganella buxea</name>
    <dbReference type="NCBI Taxonomy" id="1949069"/>
    <lineage>
        <taxon>Bacteria</taxon>
        <taxon>Pseudomonadati</taxon>
        <taxon>Pseudomonadota</taxon>
        <taxon>Betaproteobacteria</taxon>
        <taxon>Burkholderiales</taxon>
        <taxon>Oxalobacteraceae</taxon>
        <taxon>Telluria group</taxon>
        <taxon>Pseudoduganella</taxon>
    </lineage>
</organism>
<reference evidence="4" key="2">
    <citation type="journal article" date="2019" name="Int. J. Syst. Evol. Microbiol.">
        <title>The Global Catalogue of Microorganisms (GCM) 10K type strain sequencing project: providing services to taxonomists for standard genome sequencing and annotation.</title>
        <authorList>
            <consortium name="The Broad Institute Genomics Platform"/>
            <consortium name="The Broad Institute Genome Sequencing Center for Infectious Disease"/>
            <person name="Wu L."/>
            <person name="Ma J."/>
        </authorList>
    </citation>
    <scope>NUCLEOTIDE SEQUENCE [LARGE SCALE GENOMIC DNA]</scope>
    <source>
        <strain evidence="4">CGMCC 1.15931</strain>
    </source>
</reference>
<dbReference type="OrthoDB" id="9814791at2"/>
<comment type="caution">
    <text evidence="2">The sequence shown here is derived from an EMBL/GenBank/DDBJ whole genome shotgun (WGS) entry which is preliminary data.</text>
</comment>
<gene>
    <name evidence="1" type="ORF">GCM10011572_41740</name>
    <name evidence="2" type="ORF">GM672_21650</name>
</gene>
<reference evidence="2 3" key="3">
    <citation type="submission" date="2019-11" db="EMBL/GenBank/DDBJ databases">
        <title>Type strains purchased from KCTC, JCM and DSMZ.</title>
        <authorList>
            <person name="Lu H."/>
        </authorList>
    </citation>
    <scope>NUCLEOTIDE SEQUENCE [LARGE SCALE GENOMIC DNA]</scope>
    <source>
        <strain evidence="2 3">KCTC 52429</strain>
    </source>
</reference>
<dbReference type="Proteomes" id="UP000622638">
    <property type="component" value="Unassembled WGS sequence"/>
</dbReference>
<dbReference type="AlphaFoldDB" id="A0A6I3T4C6"/>
<evidence type="ECO:0000313" key="1">
    <source>
        <dbReference type="EMBL" id="GGC16072.1"/>
    </source>
</evidence>
<reference evidence="1" key="1">
    <citation type="journal article" date="2014" name="Int. J. Syst. Evol. Microbiol.">
        <title>Complete genome of a new Firmicutes species belonging to the dominant human colonic microbiota ('Ruminococcus bicirculans') reveals two chromosomes and a selective capacity to utilize plant glucans.</title>
        <authorList>
            <consortium name="NISC Comparative Sequencing Program"/>
            <person name="Wegmann U."/>
            <person name="Louis P."/>
            <person name="Goesmann A."/>
            <person name="Henrissat B."/>
            <person name="Duncan S.H."/>
            <person name="Flint H.J."/>
        </authorList>
    </citation>
    <scope>NUCLEOTIDE SEQUENCE</scope>
    <source>
        <strain evidence="1">CGMCC 1.15931</strain>
    </source>
</reference>
<dbReference type="Proteomes" id="UP000430634">
    <property type="component" value="Unassembled WGS sequence"/>
</dbReference>
<evidence type="ECO:0000313" key="3">
    <source>
        <dbReference type="Proteomes" id="UP000430634"/>
    </source>
</evidence>
<accession>A0A6I3T4C6</accession>
<reference evidence="1" key="4">
    <citation type="submission" date="2024-05" db="EMBL/GenBank/DDBJ databases">
        <authorList>
            <person name="Sun Q."/>
            <person name="Zhou Y."/>
        </authorList>
    </citation>
    <scope>NUCLEOTIDE SEQUENCE</scope>
    <source>
        <strain evidence="1">CGMCC 1.15931</strain>
    </source>
</reference>
<proteinExistence type="predicted"/>
<name>A0A6I3T4C6_9BURK</name>
<evidence type="ECO:0000313" key="4">
    <source>
        <dbReference type="Proteomes" id="UP000622638"/>
    </source>
</evidence>